<keyword evidence="2" id="KW-1185">Reference proteome</keyword>
<comment type="caution">
    <text evidence="1">The sequence shown here is derived from an EMBL/GenBank/DDBJ whole genome shotgun (WGS) entry which is preliminary data.</text>
</comment>
<protein>
    <submittedName>
        <fullName evidence="1">Uncharacterized protein</fullName>
    </submittedName>
</protein>
<accession>A0AA39LZ81</accession>
<sequence length="290" mass="32914">MTPTVIYLSYKHCAEQERAIGKPLKPDEQQQENRELGSLARSLSLIRDSNYKVKGKQTHPVVILPIPTNPQQFYEFSLNRKRKSGVARQKNIVRTIHLTAPEPHVKVVLLSKGEAPSLIGAPLWLQSADDRPRGTIAHDASGEEHFEGHQVWEAVINELWEVITAMDQALTYVVEGDQQIVFANSNGDASESLHNPTFYTVETASGEQRAFFRPLRRFRRKWHGKRSCYICLKRLRGAPALTLHLVEYVKARRKCEFCGKKLSFGADNRRRSACRGCARKRVKKDVPSSG</sequence>
<dbReference type="AlphaFoldDB" id="A0AA39LZ81"/>
<proteinExistence type="predicted"/>
<gene>
    <name evidence="1" type="ORF">QR680_011733</name>
</gene>
<name>A0AA39LZ81_9BILA</name>
<organism evidence="1 2">
    <name type="scientific">Steinernema hermaphroditum</name>
    <dbReference type="NCBI Taxonomy" id="289476"/>
    <lineage>
        <taxon>Eukaryota</taxon>
        <taxon>Metazoa</taxon>
        <taxon>Ecdysozoa</taxon>
        <taxon>Nematoda</taxon>
        <taxon>Chromadorea</taxon>
        <taxon>Rhabditida</taxon>
        <taxon>Tylenchina</taxon>
        <taxon>Panagrolaimomorpha</taxon>
        <taxon>Strongyloidoidea</taxon>
        <taxon>Steinernematidae</taxon>
        <taxon>Steinernema</taxon>
    </lineage>
</organism>
<reference evidence="1" key="1">
    <citation type="submission" date="2023-06" db="EMBL/GenBank/DDBJ databases">
        <title>Genomic analysis of the entomopathogenic nematode Steinernema hermaphroditum.</title>
        <authorList>
            <person name="Schwarz E.M."/>
            <person name="Heppert J.K."/>
            <person name="Baniya A."/>
            <person name="Schwartz H.T."/>
            <person name="Tan C.-H."/>
            <person name="Antoshechkin I."/>
            <person name="Sternberg P.W."/>
            <person name="Goodrich-Blair H."/>
            <person name="Dillman A.R."/>
        </authorList>
    </citation>
    <scope>NUCLEOTIDE SEQUENCE</scope>
    <source>
        <strain evidence="1">PS9179</strain>
        <tissue evidence="1">Whole animal</tissue>
    </source>
</reference>
<evidence type="ECO:0000313" key="2">
    <source>
        <dbReference type="Proteomes" id="UP001175271"/>
    </source>
</evidence>
<dbReference type="Proteomes" id="UP001175271">
    <property type="component" value="Unassembled WGS sequence"/>
</dbReference>
<dbReference type="EMBL" id="JAUCMV010000002">
    <property type="protein sequence ID" value="KAK0415023.1"/>
    <property type="molecule type" value="Genomic_DNA"/>
</dbReference>
<evidence type="ECO:0000313" key="1">
    <source>
        <dbReference type="EMBL" id="KAK0415023.1"/>
    </source>
</evidence>